<gene>
    <name evidence="3" type="ORF">FXB38_16030</name>
</gene>
<dbReference type="EMBL" id="VSSR01000024">
    <property type="protein sequence ID" value="TYL83940.1"/>
    <property type="molecule type" value="Genomic_DNA"/>
</dbReference>
<dbReference type="InterPro" id="IPR013538">
    <property type="entry name" value="ASHA1/2-like_C"/>
</dbReference>
<dbReference type="AlphaFoldDB" id="A0A5S4WPF6"/>
<sequence>MSATAGLDRPWVDTSRTCWTWTPHTGSDVATSSRQNRTGAMPMRITVETSVAAPIDQVWRAYTTPADIVKWNAASDDWHTTKATVDLREGGVFTSRMEAKDGSMGFDFAGTYTTIVEHKLIEYAFGDRKAEVEFVPGPKGVVVRVVFDGEETHSVEQQQGGWQAILDSFARYVEAKQKTS</sequence>
<dbReference type="OrthoDB" id="9805228at2"/>
<keyword evidence="4" id="KW-1185">Reference proteome</keyword>
<reference evidence="3 4" key="1">
    <citation type="submission" date="2019-08" db="EMBL/GenBank/DDBJ databases">
        <title>Bradyrhizobium hipponensis sp. nov., a rhizobium isolated from a Lupinus angustifolius root nodule in Tunisia.</title>
        <authorList>
            <person name="Off K."/>
            <person name="Rejili M."/>
            <person name="Mars M."/>
            <person name="Brachmann A."/>
            <person name="Marin M."/>
        </authorList>
    </citation>
    <scope>NUCLEOTIDE SEQUENCE [LARGE SCALE GENOMIC DNA]</scope>
    <source>
        <strain evidence="3 4">CTAW11</strain>
    </source>
</reference>
<comment type="caution">
    <text evidence="3">The sequence shown here is derived from an EMBL/GenBank/DDBJ whole genome shotgun (WGS) entry which is preliminary data.</text>
</comment>
<evidence type="ECO:0000259" key="2">
    <source>
        <dbReference type="Pfam" id="PF08327"/>
    </source>
</evidence>
<dbReference type="Proteomes" id="UP000324853">
    <property type="component" value="Unassembled WGS sequence"/>
</dbReference>
<dbReference type="InterPro" id="IPR023393">
    <property type="entry name" value="START-like_dom_sf"/>
</dbReference>
<dbReference type="CDD" id="cd08897">
    <property type="entry name" value="SRPBCC_CalC_Aha1-like_4"/>
    <property type="match status" value="1"/>
</dbReference>
<proteinExistence type="inferred from homology"/>
<protein>
    <submittedName>
        <fullName evidence="3">Polyketide cyclase</fullName>
    </submittedName>
</protein>
<dbReference type="Pfam" id="PF08327">
    <property type="entry name" value="AHSA1"/>
    <property type="match status" value="1"/>
</dbReference>
<dbReference type="Gene3D" id="3.30.530.20">
    <property type="match status" value="1"/>
</dbReference>
<evidence type="ECO:0000313" key="3">
    <source>
        <dbReference type="EMBL" id="TYL83940.1"/>
    </source>
</evidence>
<accession>A0A5S4WPF6</accession>
<evidence type="ECO:0000256" key="1">
    <source>
        <dbReference type="ARBA" id="ARBA00006817"/>
    </source>
</evidence>
<name>A0A5S4WPF6_9BRAD</name>
<dbReference type="SUPFAM" id="SSF55961">
    <property type="entry name" value="Bet v1-like"/>
    <property type="match status" value="1"/>
</dbReference>
<feature type="domain" description="Activator of Hsp90 ATPase homologue 1/2-like C-terminal" evidence="2">
    <location>
        <begin position="53"/>
        <end position="174"/>
    </location>
</feature>
<organism evidence="3 4">
    <name type="scientific">Bradyrhizobium cytisi</name>
    <dbReference type="NCBI Taxonomy" id="515489"/>
    <lineage>
        <taxon>Bacteria</taxon>
        <taxon>Pseudomonadati</taxon>
        <taxon>Pseudomonadota</taxon>
        <taxon>Alphaproteobacteria</taxon>
        <taxon>Hyphomicrobiales</taxon>
        <taxon>Nitrobacteraceae</taxon>
        <taxon>Bradyrhizobium</taxon>
    </lineage>
</organism>
<evidence type="ECO:0000313" key="4">
    <source>
        <dbReference type="Proteomes" id="UP000324853"/>
    </source>
</evidence>
<comment type="similarity">
    <text evidence="1">Belongs to the AHA1 family.</text>
</comment>